<keyword evidence="2" id="KW-0812">Transmembrane</keyword>
<accession>A0A976M6D1</accession>
<feature type="transmembrane region" description="Helical" evidence="2">
    <location>
        <begin position="333"/>
        <end position="356"/>
    </location>
</feature>
<feature type="region of interest" description="Disordered" evidence="1">
    <location>
        <begin position="1351"/>
        <end position="1376"/>
    </location>
</feature>
<feature type="transmembrane region" description="Helical" evidence="2">
    <location>
        <begin position="277"/>
        <end position="298"/>
    </location>
</feature>
<evidence type="ECO:0000256" key="2">
    <source>
        <dbReference type="SAM" id="Phobius"/>
    </source>
</evidence>
<dbReference type="OrthoDB" id="10376617at2759"/>
<gene>
    <name evidence="3" type="ORF">MACJ_002652</name>
</gene>
<feature type="transmembrane region" description="Helical" evidence="2">
    <location>
        <begin position="43"/>
        <end position="62"/>
    </location>
</feature>
<feature type="region of interest" description="Disordered" evidence="1">
    <location>
        <begin position="1108"/>
        <end position="1168"/>
    </location>
</feature>
<feature type="compositionally biased region" description="Low complexity" evidence="1">
    <location>
        <begin position="1055"/>
        <end position="1067"/>
    </location>
</feature>
<feature type="compositionally biased region" description="Polar residues" evidence="1">
    <location>
        <begin position="1353"/>
        <end position="1376"/>
    </location>
</feature>
<keyword evidence="2" id="KW-1133">Transmembrane helix</keyword>
<dbReference type="EMBL" id="CP056067">
    <property type="protein sequence ID" value="UKJ89402.2"/>
    <property type="molecule type" value="Genomic_DNA"/>
</dbReference>
<feature type="region of interest" description="Disordered" evidence="1">
    <location>
        <begin position="1055"/>
        <end position="1077"/>
    </location>
</feature>
<keyword evidence="2" id="KW-0472">Membrane</keyword>
<feature type="region of interest" description="Disordered" evidence="1">
    <location>
        <begin position="1286"/>
        <end position="1322"/>
    </location>
</feature>
<sequence>MMYSDQMDQFDVKEDRLNELRYEFIKSKRYELENLVRKSDYGFTQWDVHLLMIGCVCSVLLVNLITKNALFALFNLFLLFTLLNVRASKDSFTQVSSTVLILFSTLMMIIYTSTHRVKNTNDKVGRVLALMLLVALNVHLVSWLVLDLKLIGKYSCVSNFTFEVNIPKSTELMAFLTGSLMFSCAIFFTVQLYSVSYILFIIAVFAYSSRWRFSMLLEPEYLTIMDRIKSPKRFRSSRYSGKYGKKNTGRVSKGLENGKYSSRNSGDSMEIYFFPNVQSLITFCIIMITLFILIFTLLNNGVLSLRHQPQFNTYLSSFINLNKNRFIIKMKLLCIYVFITLFVLAVQFAFYILYFFTKTSFLSQLLYNKVVFLFSMYSSSNSSYYNLIANENGNKSLGRDVNSNFNSEGTFESNIKNSSTLGSYDGNNISGNSEGGKGNVNCNGCHLNHAVNSYPDVKEMKIEAYHLDPWGRVLKVELLCRRQLTSYSYYQNYLDNDNFSYMVKKLTSSKIVKSLSHKSKSLLERLNTKNNRMMRRLKRGKKSIDPFSFLREDSINEFNQCGLFTCCLQNGGHTTCGHLCNCSNTCDHTSCNCSHHHGFHVGCGVCGLDLLGHQLLSSFRLGGSSRLNCSELYLFLQNYVLVNHNERSLYCFLRQNHDLNLLVHQDVYHLVKNKLAKYNREFNKLLDFFIENNLLDNRDLFGGGSNLVDHSHLFSHGLYESNKTCNAHGLQDCNFCNATNRLDDPNTPATGMVGGLATTPVEPINLDGVVGKKLETVEEADFVSRLSIPTEFLSATNRDEALDTCERAMIEEEEIISGFNRVSGASSPVYAGRPGEVCGNYATGNLGSATSYSPGGPGGKGSTLNSPLGFSRSLVQSPVKSVDTNGAGMLSGVTTFYGGDRLRLLDLLGPTSPNNNPYLEGANSLDDYVNASRFGHKGADNQVNPLLAVSDNLGTGAVDKETDSKIVSGTVKDNTRSYADIDNYTSQTVSNGSTSPMGKTPSGKLLIHEETKKKKKVKYLTRFFNRKFNSQMSQEDEQNLARNYENYKLVNSNTSFSSEVSSPTRSSGRASNPGNTSALLGVTEANLSTPNDAINGRLVLAVNEDDAMEGGKVSSRQVAAGVTDNAPDDYEEPSPSNIPEGASTTNNADNTVKSSNTDVSNYGTTSASNMHNGGSTDYVNMLGESGDHTDAAKAANKNYELEHVVNSMHSYKKTFSSGNVKKYTNLRVKKLQLDNNFNNNYIYTRTIKFSTANKYMIANDSTGTNPIRAGSPSLGSPNRGATLVKLGSSRASSPSRLQVDQGREGLPDVKSTQHTPNRANLHGSMVDSVMAELMEDSGIGAISPSRLSEEKYSTNTTPNRFNNNSDPNVNLTGRTAGTGRTEQFDVEDESVEVKVNSIMDDLMKDLNLDSL</sequence>
<feature type="compositionally biased region" description="Polar residues" evidence="1">
    <location>
        <begin position="1289"/>
        <end position="1298"/>
    </location>
</feature>
<protein>
    <submittedName>
        <fullName evidence="3">Uncharacterized protein</fullName>
    </submittedName>
</protein>
<organism evidence="3 4">
    <name type="scientific">Theileria orientalis</name>
    <dbReference type="NCBI Taxonomy" id="68886"/>
    <lineage>
        <taxon>Eukaryota</taxon>
        <taxon>Sar</taxon>
        <taxon>Alveolata</taxon>
        <taxon>Apicomplexa</taxon>
        <taxon>Aconoidasida</taxon>
        <taxon>Piroplasmida</taxon>
        <taxon>Theileriidae</taxon>
        <taxon>Theileria</taxon>
    </lineage>
</organism>
<feature type="compositionally biased region" description="Polar residues" evidence="1">
    <location>
        <begin position="1134"/>
        <end position="1168"/>
    </location>
</feature>
<feature type="transmembrane region" description="Helical" evidence="2">
    <location>
        <begin position="69"/>
        <end position="87"/>
    </location>
</feature>
<dbReference type="Proteomes" id="UP000244803">
    <property type="component" value="Chromosome 4"/>
</dbReference>
<feature type="compositionally biased region" description="Polar residues" evidence="1">
    <location>
        <begin position="1068"/>
        <end position="1077"/>
    </location>
</feature>
<reference evidence="3" key="1">
    <citation type="submission" date="2022-07" db="EMBL/GenBank/DDBJ databases">
        <title>Evaluation of T. orientalis genome assembly methods using nanopore sequencing and analysis of variation between genomes.</title>
        <authorList>
            <person name="Yam J."/>
            <person name="Micallef M.L."/>
            <person name="Liu M."/>
            <person name="Djordjevic S.P."/>
            <person name="Bogema D.R."/>
            <person name="Jenkins C."/>
        </authorList>
    </citation>
    <scope>NUCLEOTIDE SEQUENCE</scope>
    <source>
        <strain evidence="3">Fish Creek</strain>
    </source>
</reference>
<evidence type="ECO:0000313" key="4">
    <source>
        <dbReference type="Proteomes" id="UP000244803"/>
    </source>
</evidence>
<evidence type="ECO:0000313" key="3">
    <source>
        <dbReference type="EMBL" id="UKJ89402.2"/>
    </source>
</evidence>
<name>A0A976M6D1_THEOR</name>
<evidence type="ECO:0000256" key="1">
    <source>
        <dbReference type="SAM" id="MobiDB-lite"/>
    </source>
</evidence>
<proteinExistence type="predicted"/>
<feature type="transmembrane region" description="Helical" evidence="2">
    <location>
        <begin position="124"/>
        <end position="145"/>
    </location>
</feature>
<feature type="transmembrane region" description="Helical" evidence="2">
    <location>
        <begin position="93"/>
        <end position="112"/>
    </location>
</feature>